<dbReference type="Gene3D" id="6.10.340.10">
    <property type="match status" value="1"/>
</dbReference>
<evidence type="ECO:0000256" key="1">
    <source>
        <dbReference type="SAM" id="Phobius"/>
    </source>
</evidence>
<dbReference type="Gene3D" id="1.10.3210.10">
    <property type="entry name" value="Hypothetical protein af1432"/>
    <property type="match status" value="2"/>
</dbReference>
<keyword evidence="4" id="KW-1185">Reference proteome</keyword>
<keyword evidence="1" id="KW-0812">Transmembrane</keyword>
<dbReference type="InterPro" id="IPR003607">
    <property type="entry name" value="HD/PDEase_dom"/>
</dbReference>
<dbReference type="PROSITE" id="PS51832">
    <property type="entry name" value="HD_GYP"/>
    <property type="match status" value="1"/>
</dbReference>
<dbReference type="EMBL" id="JAUEOZ010000002">
    <property type="protein sequence ID" value="MDN2483448.1"/>
    <property type="molecule type" value="Genomic_DNA"/>
</dbReference>
<accession>A0ABT7Y5W4</accession>
<dbReference type="CDD" id="cd00077">
    <property type="entry name" value="HDc"/>
    <property type="match status" value="1"/>
</dbReference>
<evidence type="ECO:0000313" key="4">
    <source>
        <dbReference type="Proteomes" id="UP001169719"/>
    </source>
</evidence>
<evidence type="ECO:0000313" key="3">
    <source>
        <dbReference type="EMBL" id="MDN2483448.1"/>
    </source>
</evidence>
<dbReference type="Gene3D" id="3.30.450.20">
    <property type="entry name" value="PAS domain"/>
    <property type="match status" value="1"/>
</dbReference>
<proteinExistence type="predicted"/>
<dbReference type="RefSeq" id="WP_289963510.1">
    <property type="nucleotide sequence ID" value="NZ_JAUEOZ010000002.1"/>
</dbReference>
<comment type="caution">
    <text evidence="3">The sequence shown here is derived from an EMBL/GenBank/DDBJ whole genome shotgun (WGS) entry which is preliminary data.</text>
</comment>
<organism evidence="3 4">
    <name type="scientific">Vibrio agarivorans</name>
    <dbReference type="NCBI Taxonomy" id="153622"/>
    <lineage>
        <taxon>Bacteria</taxon>
        <taxon>Pseudomonadati</taxon>
        <taxon>Pseudomonadota</taxon>
        <taxon>Gammaproteobacteria</taxon>
        <taxon>Vibrionales</taxon>
        <taxon>Vibrionaceae</taxon>
        <taxon>Vibrio</taxon>
    </lineage>
</organism>
<name>A0ABT7Y5W4_9VIBR</name>
<evidence type="ECO:0000259" key="2">
    <source>
        <dbReference type="PROSITE" id="PS51832"/>
    </source>
</evidence>
<keyword evidence="1" id="KW-1133">Transmembrane helix</keyword>
<dbReference type="SUPFAM" id="SSF109604">
    <property type="entry name" value="HD-domain/PDEase-like"/>
    <property type="match status" value="2"/>
</dbReference>
<reference evidence="3" key="1">
    <citation type="submission" date="2024-05" db="EMBL/GenBank/DDBJ databases">
        <title>Genome Sequences of Four Agar- Degrading Marine Bacteria.</title>
        <authorList>
            <person name="Phillips E.K."/>
            <person name="Shaffer J.C."/>
            <person name="Henson M.W."/>
            <person name="Temperton B."/>
            <person name="Thrash C.J."/>
            <person name="Martin M.O."/>
        </authorList>
    </citation>
    <scope>NUCLEOTIDE SEQUENCE</scope>
    <source>
        <strain evidence="3">EKP203</strain>
    </source>
</reference>
<dbReference type="InterPro" id="IPR037522">
    <property type="entry name" value="HD_GYP_dom"/>
</dbReference>
<dbReference type="Pfam" id="PF13487">
    <property type="entry name" value="HD_5"/>
    <property type="match status" value="1"/>
</dbReference>
<sequence>MTKRRYSLTIHITSLFLVLTSIAAMILVITSYQHSQGLLNKSAEELSSENSAKLEITFESATAPIFTSLDFVANGDSLNRGVPLHQNRGLIASLVTTFEKNTELVGMYYASKDGEMNVIRLFTSESDTQKFGAPSDAKIMIHEMDVKGKNNLYFLSPELDILSQNIKNDNEFDPRSRPWYRNTRLDGAIQLTEPYFFYELKTTGVTLSRRSTDGNFVIGADFTLDSLSGKLHSMAFSEHTKLILFDRKFNLLAHHNIDTQLATQSGSYNEIKAAVKTTVFDAVFNRFSDNVVYKTVNYEGVDWSVTIVPVMLNNDIKLRLAEATPHDDLLDSLLSMRDKQVQVAFIMLIMSLGIIWFVSNKISTPLKTLITLTSNITRFEFKKTRYPSSIIKEVSNLTHSIQLMEHTLHDMLKLLRETASNRDFALLSKTICKQSYQLTKAESIVLFTTRSNTEDNFDLATNMSIIPFKLEINKFIDDIEWLREKLEHGETVHLQRNQAELQVVANELYTSDNYLFPIRNKNNKLVGLLFLGYEREITPEQSDKHEFLKELLSFAEIAKENITQIEQQKEMLNGFISLIASAIDTKSPYTGSHCQRIPELTTVLTQVAHQDTRYFPEFEMIDSQWEALHLAAWLHDCGKVTTPEYIVDKATKLETIYDRIHEVRMRFELLKSEATTEYWQSIANGSDASMAKNTLIQKHQQLDDDFYFVAQCNLGSEFMSDEAVKRLQRIADQEWTRTLDDQAGISWIEKERAGPKISLPVKEKLIADKQVHRVGWGDGVDPKQHWSKEFALEPGELKFNQGELYNLSVRRGTLNDDERFLINDHVIQTINMLNRLPYPDHLKDVPEIAGGHHERMDGKGYPLGLNGDELSVPARVMAIADVFEALTSSDRPYKKGKTLDEAIGIMTSMATSGHIDPKLYLLFLENEVDQQYANDYLTEDQKCHFDRKGHIQKVKEYIKEQAHTETKECELPA</sequence>
<dbReference type="PANTHER" id="PTHR45228">
    <property type="entry name" value="CYCLIC DI-GMP PHOSPHODIESTERASE TM_0186-RELATED"/>
    <property type="match status" value="1"/>
</dbReference>
<dbReference type="Proteomes" id="UP001169719">
    <property type="component" value="Unassembled WGS sequence"/>
</dbReference>
<dbReference type="InterPro" id="IPR052020">
    <property type="entry name" value="Cyclic_di-GMP/3'3'-cGAMP_PDE"/>
</dbReference>
<feature type="transmembrane region" description="Helical" evidence="1">
    <location>
        <begin position="12"/>
        <end position="32"/>
    </location>
</feature>
<protein>
    <submittedName>
        <fullName evidence="3">HD domain-containing phosphohydrolase</fullName>
    </submittedName>
</protein>
<dbReference type="PANTHER" id="PTHR45228:SF5">
    <property type="entry name" value="CYCLIC DI-GMP PHOSPHODIESTERASE VC_1348-RELATED"/>
    <property type="match status" value="1"/>
</dbReference>
<feature type="domain" description="HD-GYP" evidence="2">
    <location>
        <begin position="724"/>
        <end position="939"/>
    </location>
</feature>
<keyword evidence="1" id="KW-0472">Membrane</keyword>
<gene>
    <name evidence="3" type="ORF">QWJ08_19065</name>
</gene>